<evidence type="ECO:0000256" key="9">
    <source>
        <dbReference type="SAM" id="Phobius"/>
    </source>
</evidence>
<feature type="transmembrane region" description="Helical" evidence="9">
    <location>
        <begin position="315"/>
        <end position="332"/>
    </location>
</feature>
<dbReference type="InterPro" id="IPR009011">
    <property type="entry name" value="Man6P_isomerase_rcpt-bd_dom_sf"/>
</dbReference>
<keyword evidence="7" id="KW-1015">Disulfide bond</keyword>
<reference evidence="12 13" key="1">
    <citation type="submission" date="2014-06" db="EMBL/GenBank/DDBJ databases">
        <authorList>
            <person name="Swart Estienne"/>
        </authorList>
    </citation>
    <scope>NUCLEOTIDE SEQUENCE [LARGE SCALE GENOMIC DNA]</scope>
    <source>
        <strain evidence="12 13">130c</strain>
    </source>
</reference>
<feature type="transmembrane region" description="Helical" evidence="9">
    <location>
        <begin position="339"/>
        <end position="361"/>
    </location>
</feature>
<evidence type="ECO:0000256" key="1">
    <source>
        <dbReference type="ARBA" id="ARBA00004141"/>
    </source>
</evidence>
<dbReference type="InterPro" id="IPR044865">
    <property type="entry name" value="MRH_dom"/>
</dbReference>
<dbReference type="OrthoDB" id="115781at2759"/>
<dbReference type="InterPro" id="IPR040236">
    <property type="entry name" value="TMEM198"/>
</dbReference>
<evidence type="ECO:0000256" key="2">
    <source>
        <dbReference type="ARBA" id="ARBA00006244"/>
    </source>
</evidence>
<feature type="transmembrane region" description="Helical" evidence="9">
    <location>
        <begin position="230"/>
        <end position="252"/>
    </location>
</feature>
<evidence type="ECO:0000259" key="11">
    <source>
        <dbReference type="PROSITE" id="PS51914"/>
    </source>
</evidence>
<dbReference type="PANTHER" id="PTHR31247:SF5">
    <property type="entry name" value="DUF4203 DOMAIN-CONTAINING PROTEIN"/>
    <property type="match status" value="1"/>
</dbReference>
<dbReference type="InParanoid" id="A0A077ZSG6"/>
<feature type="transmembrane region" description="Helical" evidence="9">
    <location>
        <begin position="258"/>
        <end position="277"/>
    </location>
</feature>
<proteinExistence type="inferred from homology"/>
<feature type="domain" description="MRH" evidence="11">
    <location>
        <begin position="39"/>
        <end position="190"/>
    </location>
</feature>
<evidence type="ECO:0000256" key="6">
    <source>
        <dbReference type="ARBA" id="ARBA00023136"/>
    </source>
</evidence>
<evidence type="ECO:0000256" key="4">
    <source>
        <dbReference type="ARBA" id="ARBA00022729"/>
    </source>
</evidence>
<dbReference type="GO" id="GO:0005886">
    <property type="term" value="C:plasma membrane"/>
    <property type="evidence" value="ECO:0007669"/>
    <property type="project" value="TreeGrafter"/>
</dbReference>
<evidence type="ECO:0000256" key="10">
    <source>
        <dbReference type="SAM" id="SignalP"/>
    </source>
</evidence>
<evidence type="ECO:0000256" key="3">
    <source>
        <dbReference type="ARBA" id="ARBA00022692"/>
    </source>
</evidence>
<sequence length="427" mass="47758">MALQFNTATSKKLTILALFASQLAFSSLANIMTEDRDLSGCSVELDSNIFNLMKLARTKNDTADYKVEYQTGTATSSVEFNFCEQSLRTCSDGKPDFANMIDDKGKCTHLSTNSLTDIVVNLQSIEDPSKGLSLDFISPEKCNDTSNYKLNVQLNCDKTAPRTTYELDQATSKDQCFKRVVLTSQEACPKLQLGILWHFFNYYSNGFALVMIALGFFFLMYGGKYHQQTLFLIGQLTFTAVAMVILYGFVYPKKTAEWTVWLSLVVCLGMGSGPGYFTQRWARSGVLLIGGWIGGLLGAVFYTGVVAKYTENNPLLALWLTVIFFAVVVAVLSQVYFDYAVILGSAVIGSYMFIRGLSIYIGGFPNEFILYQNYLNGSVGATNKTLYVYLIIMIFIALSSILAQFRMKQENGSQYSYRQQNKKYEKL</sequence>
<feature type="chain" id="PRO_5001728911" description="Transmembrane protein 198" evidence="10">
    <location>
        <begin position="30"/>
        <end position="427"/>
    </location>
</feature>
<evidence type="ECO:0000256" key="8">
    <source>
        <dbReference type="ARBA" id="ARBA00049737"/>
    </source>
</evidence>
<dbReference type="Pfam" id="PF13886">
    <property type="entry name" value="TM7S3_TM198"/>
    <property type="match status" value="1"/>
</dbReference>
<dbReference type="OMA" id="YTIEMEA"/>
<dbReference type="InterPro" id="IPR025256">
    <property type="entry name" value="TM7S3/TM198-like_dom"/>
</dbReference>
<gene>
    <name evidence="12" type="primary">Contig3323.g3554</name>
    <name evidence="12" type="ORF">STYLEM_1778</name>
</gene>
<feature type="transmembrane region" description="Helical" evidence="9">
    <location>
        <begin position="386"/>
        <end position="405"/>
    </location>
</feature>
<keyword evidence="6 9" id="KW-0472">Membrane</keyword>
<evidence type="ECO:0000256" key="5">
    <source>
        <dbReference type="ARBA" id="ARBA00022989"/>
    </source>
</evidence>
<protein>
    <recommendedName>
        <fullName evidence="8">Transmembrane protein 198</fullName>
    </recommendedName>
</protein>
<dbReference type="Proteomes" id="UP000039865">
    <property type="component" value="Unassembled WGS sequence"/>
</dbReference>
<dbReference type="PANTHER" id="PTHR31247">
    <property type="entry name" value="TRANSMEMBRANE PROTEIN 198 FAMILY MEMBER"/>
    <property type="match status" value="1"/>
</dbReference>
<accession>A0A077ZSG6</accession>
<keyword evidence="3 9" id="KW-0812">Transmembrane</keyword>
<keyword evidence="4 10" id="KW-0732">Signal</keyword>
<comment type="similarity">
    <text evidence="2">Belongs to the TMEM198 family.</text>
</comment>
<dbReference type="EMBL" id="CCKQ01001691">
    <property type="protein sequence ID" value="CDW72813.1"/>
    <property type="molecule type" value="Genomic_DNA"/>
</dbReference>
<dbReference type="PROSITE" id="PS51914">
    <property type="entry name" value="MRH"/>
    <property type="match status" value="1"/>
</dbReference>
<name>A0A077ZSG6_STYLE</name>
<evidence type="ECO:0000313" key="12">
    <source>
        <dbReference type="EMBL" id="CDW72813.1"/>
    </source>
</evidence>
<dbReference type="Gene3D" id="2.70.130.10">
    <property type="entry name" value="Mannose-6-phosphate receptor binding domain"/>
    <property type="match status" value="1"/>
</dbReference>
<evidence type="ECO:0000313" key="13">
    <source>
        <dbReference type="Proteomes" id="UP000039865"/>
    </source>
</evidence>
<dbReference type="AlphaFoldDB" id="A0A077ZSG6"/>
<keyword evidence="13" id="KW-1185">Reference proteome</keyword>
<evidence type="ECO:0000256" key="7">
    <source>
        <dbReference type="ARBA" id="ARBA00023157"/>
    </source>
</evidence>
<keyword evidence="5 9" id="KW-1133">Transmembrane helix</keyword>
<feature type="signal peptide" evidence="10">
    <location>
        <begin position="1"/>
        <end position="29"/>
    </location>
</feature>
<comment type="subcellular location">
    <subcellularLocation>
        <location evidence="1">Membrane</location>
        <topology evidence="1">Multi-pass membrane protein</topology>
    </subcellularLocation>
</comment>
<feature type="transmembrane region" description="Helical" evidence="9">
    <location>
        <begin position="284"/>
        <end position="303"/>
    </location>
</feature>
<dbReference type="SUPFAM" id="SSF50911">
    <property type="entry name" value="Mannose 6-phosphate receptor domain"/>
    <property type="match status" value="1"/>
</dbReference>
<organism evidence="12 13">
    <name type="scientific">Stylonychia lemnae</name>
    <name type="common">Ciliate</name>
    <dbReference type="NCBI Taxonomy" id="5949"/>
    <lineage>
        <taxon>Eukaryota</taxon>
        <taxon>Sar</taxon>
        <taxon>Alveolata</taxon>
        <taxon>Ciliophora</taxon>
        <taxon>Intramacronucleata</taxon>
        <taxon>Spirotrichea</taxon>
        <taxon>Stichotrichia</taxon>
        <taxon>Sporadotrichida</taxon>
        <taxon>Oxytrichidae</taxon>
        <taxon>Stylonychinae</taxon>
        <taxon>Stylonychia</taxon>
    </lineage>
</organism>
<feature type="transmembrane region" description="Helical" evidence="9">
    <location>
        <begin position="202"/>
        <end position="223"/>
    </location>
</feature>